<feature type="non-terminal residue" evidence="10">
    <location>
        <position position="1"/>
    </location>
</feature>
<gene>
    <name evidence="10" type="ORF">METZ01_LOCUS395598</name>
</gene>
<dbReference type="InterPro" id="IPR035906">
    <property type="entry name" value="MetI-like_sf"/>
</dbReference>
<keyword evidence="6 8" id="KW-1133">Transmembrane helix</keyword>
<evidence type="ECO:0000256" key="7">
    <source>
        <dbReference type="ARBA" id="ARBA00023136"/>
    </source>
</evidence>
<dbReference type="AlphaFoldDB" id="A0A382V8D3"/>
<protein>
    <recommendedName>
        <fullName evidence="9">ABC transmembrane type-1 domain-containing protein</fullName>
    </recommendedName>
</protein>
<evidence type="ECO:0000256" key="8">
    <source>
        <dbReference type="SAM" id="Phobius"/>
    </source>
</evidence>
<feature type="transmembrane region" description="Helical" evidence="8">
    <location>
        <begin position="235"/>
        <end position="255"/>
    </location>
</feature>
<dbReference type="PANTHER" id="PTHR43357:SF4">
    <property type="entry name" value="INNER MEMBRANE ABC TRANSPORTER PERMEASE PROTEIN YDCV"/>
    <property type="match status" value="1"/>
</dbReference>
<evidence type="ECO:0000256" key="5">
    <source>
        <dbReference type="ARBA" id="ARBA00022692"/>
    </source>
</evidence>
<proteinExistence type="predicted"/>
<name>A0A382V8D3_9ZZZZ</name>
<dbReference type="GO" id="GO:0055085">
    <property type="term" value="P:transmembrane transport"/>
    <property type="evidence" value="ECO:0007669"/>
    <property type="project" value="InterPro"/>
</dbReference>
<feature type="non-terminal residue" evidence="10">
    <location>
        <position position="287"/>
    </location>
</feature>
<keyword evidence="5 8" id="KW-0812">Transmembrane</keyword>
<evidence type="ECO:0000256" key="3">
    <source>
        <dbReference type="ARBA" id="ARBA00022475"/>
    </source>
</evidence>
<dbReference type="PROSITE" id="PS50928">
    <property type="entry name" value="ABC_TM1"/>
    <property type="match status" value="2"/>
</dbReference>
<dbReference type="CDD" id="cd06261">
    <property type="entry name" value="TM_PBP2"/>
    <property type="match status" value="1"/>
</dbReference>
<feature type="transmembrane region" description="Helical" evidence="8">
    <location>
        <begin position="267"/>
        <end position="286"/>
    </location>
</feature>
<feature type="transmembrane region" description="Helical" evidence="8">
    <location>
        <begin position="201"/>
        <end position="223"/>
    </location>
</feature>
<comment type="subcellular location">
    <subcellularLocation>
        <location evidence="1">Cell inner membrane</location>
        <topology evidence="1">Multi-pass membrane protein</topology>
    </subcellularLocation>
</comment>
<dbReference type="PANTHER" id="PTHR43357">
    <property type="entry name" value="INNER MEMBRANE ABC TRANSPORTER PERMEASE PROTEIN YDCV"/>
    <property type="match status" value="1"/>
</dbReference>
<dbReference type="Gene3D" id="1.10.3720.10">
    <property type="entry name" value="MetI-like"/>
    <property type="match status" value="2"/>
</dbReference>
<dbReference type="Pfam" id="PF00528">
    <property type="entry name" value="BPD_transp_1"/>
    <property type="match status" value="1"/>
</dbReference>
<reference evidence="10" key="1">
    <citation type="submission" date="2018-05" db="EMBL/GenBank/DDBJ databases">
        <authorList>
            <person name="Lanie J.A."/>
            <person name="Ng W.-L."/>
            <person name="Kazmierczak K.M."/>
            <person name="Andrzejewski T.M."/>
            <person name="Davidsen T.M."/>
            <person name="Wayne K.J."/>
            <person name="Tettelin H."/>
            <person name="Glass J.I."/>
            <person name="Rusch D."/>
            <person name="Podicherti R."/>
            <person name="Tsui H.-C.T."/>
            <person name="Winkler M.E."/>
        </authorList>
    </citation>
    <scope>NUCLEOTIDE SEQUENCE</scope>
</reference>
<evidence type="ECO:0000313" key="10">
    <source>
        <dbReference type="EMBL" id="SVD42744.1"/>
    </source>
</evidence>
<dbReference type="InterPro" id="IPR000515">
    <property type="entry name" value="MetI-like"/>
</dbReference>
<keyword evidence="7 8" id="KW-0472">Membrane</keyword>
<feature type="domain" description="ABC transmembrane type-1" evidence="9">
    <location>
        <begin position="197"/>
        <end position="287"/>
    </location>
</feature>
<evidence type="ECO:0000259" key="9">
    <source>
        <dbReference type="PROSITE" id="PS50928"/>
    </source>
</evidence>
<feature type="transmembrane region" description="Helical" evidence="8">
    <location>
        <begin position="43"/>
        <end position="69"/>
    </location>
</feature>
<feature type="transmembrane region" description="Helical" evidence="8">
    <location>
        <begin position="89"/>
        <end position="112"/>
    </location>
</feature>
<evidence type="ECO:0000256" key="1">
    <source>
        <dbReference type="ARBA" id="ARBA00004429"/>
    </source>
</evidence>
<feature type="domain" description="ABC transmembrane type-1" evidence="9">
    <location>
        <begin position="1"/>
        <end position="112"/>
    </location>
</feature>
<evidence type="ECO:0000256" key="6">
    <source>
        <dbReference type="ARBA" id="ARBA00022989"/>
    </source>
</evidence>
<evidence type="ECO:0000256" key="2">
    <source>
        <dbReference type="ARBA" id="ARBA00022448"/>
    </source>
</evidence>
<keyword evidence="4" id="KW-0997">Cell inner membrane</keyword>
<sequence>YNYSIVVRIVSTYWANLSPRLEESALMLGAGRFETFVHVTLPLLLPAIVSSAVLAFAFSFTSFGVVLILGGPEFATLEVVTYELAAKLFRLELAGALAIIQLVFTYLILVIYTKFQAGAAVRVELVPRANTTTGRRRSRDTVYLCALIVGLLAILSPLWALFERSISSGEGYSLVHFVSLFSNETGSYFYRSPLSVIGNSVRFAICTMVIAVTVGTIVAYYLARSQRQNAGVLDAIFMMPLGVSAVIMGFGFLIAFDQPPMDLRASWTILVIAHSLIAYPFVIRSVL</sequence>
<dbReference type="SUPFAM" id="SSF161098">
    <property type="entry name" value="MetI-like"/>
    <property type="match status" value="2"/>
</dbReference>
<accession>A0A382V8D3</accession>
<keyword evidence="3" id="KW-1003">Cell membrane</keyword>
<dbReference type="GO" id="GO:0005886">
    <property type="term" value="C:plasma membrane"/>
    <property type="evidence" value="ECO:0007669"/>
    <property type="project" value="UniProtKB-SubCell"/>
</dbReference>
<dbReference type="EMBL" id="UINC01149959">
    <property type="protein sequence ID" value="SVD42744.1"/>
    <property type="molecule type" value="Genomic_DNA"/>
</dbReference>
<feature type="transmembrane region" description="Helical" evidence="8">
    <location>
        <begin position="142"/>
        <end position="162"/>
    </location>
</feature>
<evidence type="ECO:0000256" key="4">
    <source>
        <dbReference type="ARBA" id="ARBA00022519"/>
    </source>
</evidence>
<keyword evidence="2" id="KW-0813">Transport</keyword>
<organism evidence="10">
    <name type="scientific">marine metagenome</name>
    <dbReference type="NCBI Taxonomy" id="408172"/>
    <lineage>
        <taxon>unclassified sequences</taxon>
        <taxon>metagenomes</taxon>
        <taxon>ecological metagenomes</taxon>
    </lineage>
</organism>